<dbReference type="InterPro" id="IPR008754">
    <property type="entry name" value="Peptidase_M43"/>
</dbReference>
<dbReference type="Proteomes" id="UP000518300">
    <property type="component" value="Unassembled WGS sequence"/>
</dbReference>
<evidence type="ECO:0000256" key="4">
    <source>
        <dbReference type="ARBA" id="ARBA00022729"/>
    </source>
</evidence>
<protein>
    <submittedName>
        <fullName evidence="10">Zinc metalloprotease</fullName>
    </submittedName>
</protein>
<keyword evidence="6" id="KW-0862">Zinc</keyword>
<dbReference type="InterPro" id="IPR024079">
    <property type="entry name" value="MetalloPept_cat_dom_sf"/>
</dbReference>
<evidence type="ECO:0000259" key="9">
    <source>
        <dbReference type="Pfam" id="PF05572"/>
    </source>
</evidence>
<dbReference type="CDD" id="cd04275">
    <property type="entry name" value="ZnMc_pappalysin_like"/>
    <property type="match status" value="1"/>
</dbReference>
<evidence type="ECO:0000256" key="5">
    <source>
        <dbReference type="ARBA" id="ARBA00022801"/>
    </source>
</evidence>
<evidence type="ECO:0000256" key="3">
    <source>
        <dbReference type="ARBA" id="ARBA00022723"/>
    </source>
</evidence>
<organism evidence="10 11">
    <name type="scientific">Pyxidicoccus fallax</name>
    <dbReference type="NCBI Taxonomy" id="394095"/>
    <lineage>
        <taxon>Bacteria</taxon>
        <taxon>Pseudomonadati</taxon>
        <taxon>Myxococcota</taxon>
        <taxon>Myxococcia</taxon>
        <taxon>Myxococcales</taxon>
        <taxon>Cystobacterineae</taxon>
        <taxon>Myxococcaceae</taxon>
        <taxon>Pyxidicoccus</taxon>
    </lineage>
</organism>
<accession>A0A848LFY7</accession>
<proteinExistence type="inferred from homology"/>
<feature type="domain" description="Peptidase M43 pregnancy-associated plasma-A" evidence="9">
    <location>
        <begin position="206"/>
        <end position="288"/>
    </location>
</feature>
<comment type="caution">
    <text evidence="10">The sequence shown here is derived from an EMBL/GenBank/DDBJ whole genome shotgun (WGS) entry which is preliminary data.</text>
</comment>
<dbReference type="GO" id="GO:0046872">
    <property type="term" value="F:metal ion binding"/>
    <property type="evidence" value="ECO:0007669"/>
    <property type="project" value="UniProtKB-KW"/>
</dbReference>
<evidence type="ECO:0000256" key="1">
    <source>
        <dbReference type="ARBA" id="ARBA00008721"/>
    </source>
</evidence>
<dbReference type="GO" id="GO:0006508">
    <property type="term" value="P:proteolysis"/>
    <property type="evidence" value="ECO:0007669"/>
    <property type="project" value="UniProtKB-KW"/>
</dbReference>
<dbReference type="PANTHER" id="PTHR47466:SF1">
    <property type="entry name" value="METALLOPROTEASE MEP1 (AFU_ORTHOLOGUE AFUA_1G07730)-RELATED"/>
    <property type="match status" value="1"/>
</dbReference>
<dbReference type="GO" id="GO:0008237">
    <property type="term" value="F:metallopeptidase activity"/>
    <property type="evidence" value="ECO:0007669"/>
    <property type="project" value="UniProtKB-KW"/>
</dbReference>
<name>A0A848LFY7_9BACT</name>
<dbReference type="AlphaFoldDB" id="A0A848LFY7"/>
<evidence type="ECO:0000256" key="7">
    <source>
        <dbReference type="ARBA" id="ARBA00023049"/>
    </source>
</evidence>
<dbReference type="EMBL" id="JABBJJ010000052">
    <property type="protein sequence ID" value="NMO15955.1"/>
    <property type="molecule type" value="Genomic_DNA"/>
</dbReference>
<comment type="similarity">
    <text evidence="1">Belongs to the peptidase M43B family.</text>
</comment>
<evidence type="ECO:0000256" key="2">
    <source>
        <dbReference type="ARBA" id="ARBA00022670"/>
    </source>
</evidence>
<evidence type="ECO:0000313" key="10">
    <source>
        <dbReference type="EMBL" id="NMO15955.1"/>
    </source>
</evidence>
<keyword evidence="4" id="KW-0732">Signal</keyword>
<evidence type="ECO:0000256" key="8">
    <source>
        <dbReference type="ARBA" id="ARBA00023157"/>
    </source>
</evidence>
<dbReference type="Pfam" id="PF05572">
    <property type="entry name" value="Peptidase_M43"/>
    <property type="match status" value="1"/>
</dbReference>
<keyword evidence="8" id="KW-1015">Disulfide bond</keyword>
<gene>
    <name evidence="10" type="ORF">HG543_13995</name>
</gene>
<sequence>MWSSVVAVTTALSLTACQSEEPKPAAEAADFQVIGGEVIDEAFFNENKVGACATVDFGPSEARRAPTPEEASKFETRAAADKTVRVAWHVITNGTAGNVTDAQIAAQMDVLNAAYAGKGFQFTTVSIDRTSNSKWYTMSPGSRNETNAKTTLGVNPATTLNIYTAAPGQGLLGWATFPWSYAESSKQHGVVLLYSSLPGGSAAPYNLGDTATHEVGHYLGLYHTFQGGCNNPGDSVDDTPAEASAAYGCPAGRDTCSSTGADPIYNFMDYTDDACMNQFTAGQVSRMAWAASTYKPSL</sequence>
<keyword evidence="11" id="KW-1185">Reference proteome</keyword>
<reference evidence="10 11" key="1">
    <citation type="submission" date="2020-04" db="EMBL/GenBank/DDBJ databases">
        <title>Draft genome of Pyxidicoccus fallax type strain.</title>
        <authorList>
            <person name="Whitworth D.E."/>
        </authorList>
    </citation>
    <scope>NUCLEOTIDE SEQUENCE [LARGE SCALE GENOMIC DNA]</scope>
    <source>
        <strain evidence="10 11">DSM 14698</strain>
    </source>
</reference>
<dbReference type="Gene3D" id="3.40.390.10">
    <property type="entry name" value="Collagenase (Catalytic Domain)"/>
    <property type="match status" value="1"/>
</dbReference>
<keyword evidence="5" id="KW-0378">Hydrolase</keyword>
<dbReference type="PANTHER" id="PTHR47466">
    <property type="match status" value="1"/>
</dbReference>
<evidence type="ECO:0000256" key="6">
    <source>
        <dbReference type="ARBA" id="ARBA00022833"/>
    </source>
</evidence>
<keyword evidence="3" id="KW-0479">Metal-binding</keyword>
<keyword evidence="2 10" id="KW-0645">Protease</keyword>
<keyword evidence="7 10" id="KW-0482">Metalloprotease</keyword>
<dbReference type="SUPFAM" id="SSF55486">
    <property type="entry name" value="Metalloproteases ('zincins'), catalytic domain"/>
    <property type="match status" value="1"/>
</dbReference>
<evidence type="ECO:0000313" key="11">
    <source>
        <dbReference type="Proteomes" id="UP000518300"/>
    </source>
</evidence>